<accession>A0A545SYA9</accession>
<dbReference type="GO" id="GO:0009306">
    <property type="term" value="P:protein secretion"/>
    <property type="evidence" value="ECO:0007669"/>
    <property type="project" value="InterPro"/>
</dbReference>
<dbReference type="Proteomes" id="UP000319732">
    <property type="component" value="Unassembled WGS sequence"/>
</dbReference>
<dbReference type="InterPro" id="IPR042196">
    <property type="entry name" value="FHIPEP_4"/>
</dbReference>
<evidence type="ECO:0000256" key="3">
    <source>
        <dbReference type="ARBA" id="ARBA00022448"/>
    </source>
</evidence>
<comment type="subcellular location">
    <subcellularLocation>
        <location evidence="1">Cell inner membrane</location>
        <topology evidence="1">Multi-pass membrane protein</topology>
    </subcellularLocation>
</comment>
<evidence type="ECO:0000256" key="6">
    <source>
        <dbReference type="ARBA" id="ARBA00022692"/>
    </source>
</evidence>
<dbReference type="InterPro" id="IPR042194">
    <property type="entry name" value="FHIPEP_1"/>
</dbReference>
<evidence type="ECO:0000256" key="1">
    <source>
        <dbReference type="ARBA" id="ARBA00004429"/>
    </source>
</evidence>
<sequence length="694" mass="74694">MNLKKSQQLLESITRRKDVVLAVFMISIIFVMILPMPTGLVDVFIAFNITIAIVLLMLSIYIGSPLSFSSFPSVLLIATLFRLALSVTTTRLILLQADAGEIITTFGEFVVGGNVIVGVVVFSIITVVQFIVVTKGAERIAEVAARFSLDAMPGKQMSIDGDMRAGIIDAQEARRRRGNLEKESQLYGSLDGAMKFVKGDAIAGIFIILINIIGGISVGTLQHDMELGEASRIYVILTVGDGLVSQIPALFIAITSGIIVTRVNSDEAGNLGDDIGSQVLAEPKAMLICSAALLCFAMIPGFPTVTFLTLSLITVSIGVSIHILKKRMRQDGGAFIKALSEAREGSESVPPINELALAAPIAVDINPLLQTVIGYQGMNTEFARLRHSLYMELGVPFPSAQVRPKFGLEEGCYEICLHEVPMAQGELRAGHVLAQTSAERLGELGIAFVEQTQSATGVAGLWVAEARQQGLSAAGIVAFNGNEVLVNHLSTILRRHAAEFLGTQEASQLLSQLKPGRIDLLRELQGIVPLQTIGAVLKLVVAENIPIRNLSMICEVLLMHGKDEKDPALLAELVRVELRRQISHKHAGADKVITALLLDRSVEDAIRGAIRKGEMGVSVLQLDAGMKKNLIERLSAALNVARQGGKSPVLLTAQDIRRFVRGLIEPSLSGLSVLSFQELAPEVSVQTVDQINLY</sequence>
<dbReference type="RefSeq" id="WP_142929226.1">
    <property type="nucleotide sequence ID" value="NZ_ML660104.1"/>
</dbReference>
<keyword evidence="5" id="KW-0997">Cell inner membrane</keyword>
<evidence type="ECO:0000256" key="2">
    <source>
        <dbReference type="ARBA" id="ARBA00008835"/>
    </source>
</evidence>
<comment type="similarity">
    <text evidence="2">Belongs to the FHIPEP (flagella/HR/invasion proteins export pore) family.</text>
</comment>
<dbReference type="InterPro" id="IPR042193">
    <property type="entry name" value="FHIPEP_3"/>
</dbReference>
<dbReference type="PRINTS" id="PR00949">
    <property type="entry name" value="TYPE3IMAPROT"/>
</dbReference>
<dbReference type="PIRSF" id="PIRSF005419">
    <property type="entry name" value="FlhA"/>
    <property type="match status" value="1"/>
</dbReference>
<evidence type="ECO:0000313" key="10">
    <source>
        <dbReference type="EMBL" id="TQV69948.1"/>
    </source>
</evidence>
<dbReference type="Gene3D" id="1.10.8.540">
    <property type="entry name" value="FHIPEP family, domain 3"/>
    <property type="match status" value="1"/>
</dbReference>
<dbReference type="AlphaFoldDB" id="A0A545SYA9"/>
<evidence type="ECO:0000256" key="9">
    <source>
        <dbReference type="SAM" id="Phobius"/>
    </source>
</evidence>
<feature type="transmembrane region" description="Helical" evidence="9">
    <location>
        <begin position="201"/>
        <end position="221"/>
    </location>
</feature>
<keyword evidence="8 9" id="KW-0472">Membrane</keyword>
<evidence type="ECO:0000256" key="7">
    <source>
        <dbReference type="ARBA" id="ARBA00022989"/>
    </source>
</evidence>
<dbReference type="Pfam" id="PF00771">
    <property type="entry name" value="FHIPEP"/>
    <property type="match status" value="1"/>
</dbReference>
<dbReference type="InterPro" id="IPR025505">
    <property type="entry name" value="FHIPEP_CS"/>
</dbReference>
<keyword evidence="7 9" id="KW-1133">Transmembrane helix</keyword>
<evidence type="ECO:0000256" key="4">
    <source>
        <dbReference type="ARBA" id="ARBA00022475"/>
    </source>
</evidence>
<keyword evidence="11" id="KW-1185">Reference proteome</keyword>
<dbReference type="GO" id="GO:0005886">
    <property type="term" value="C:plasma membrane"/>
    <property type="evidence" value="ECO:0007669"/>
    <property type="project" value="UniProtKB-SubCell"/>
</dbReference>
<feature type="transmembrane region" description="Helical" evidence="9">
    <location>
        <begin position="74"/>
        <end position="97"/>
    </location>
</feature>
<name>A0A545SYA9_9GAMM</name>
<dbReference type="OrthoDB" id="9759185at2"/>
<feature type="transmembrane region" description="Helical" evidence="9">
    <location>
        <begin position="43"/>
        <end position="62"/>
    </location>
</feature>
<reference evidence="10 11" key="1">
    <citation type="submission" date="2019-06" db="EMBL/GenBank/DDBJ databases">
        <title>Whole genome sequence for Cellvibrionaceae sp. R142.</title>
        <authorList>
            <person name="Wang G."/>
        </authorList>
    </citation>
    <scope>NUCLEOTIDE SEQUENCE [LARGE SCALE GENOMIC DNA]</scope>
    <source>
        <strain evidence="10 11">R142</strain>
    </source>
</reference>
<evidence type="ECO:0000256" key="5">
    <source>
        <dbReference type="ARBA" id="ARBA00022519"/>
    </source>
</evidence>
<gene>
    <name evidence="10" type="ORF">FKG94_22615</name>
</gene>
<keyword evidence="4" id="KW-1003">Cell membrane</keyword>
<organism evidence="10 11">
    <name type="scientific">Exilibacterium tricleocarpae</name>
    <dbReference type="NCBI Taxonomy" id="2591008"/>
    <lineage>
        <taxon>Bacteria</taxon>
        <taxon>Pseudomonadati</taxon>
        <taxon>Pseudomonadota</taxon>
        <taxon>Gammaproteobacteria</taxon>
        <taxon>Cellvibrionales</taxon>
        <taxon>Cellvibrionaceae</taxon>
        <taxon>Exilibacterium</taxon>
    </lineage>
</organism>
<evidence type="ECO:0000256" key="8">
    <source>
        <dbReference type="ARBA" id="ARBA00023136"/>
    </source>
</evidence>
<proteinExistence type="inferred from homology"/>
<feature type="transmembrane region" description="Helical" evidence="9">
    <location>
        <begin position="109"/>
        <end position="132"/>
    </location>
</feature>
<dbReference type="PANTHER" id="PTHR30161">
    <property type="entry name" value="FLAGELLAR EXPORT PROTEIN, MEMBRANE FLHA SUBUNIT-RELATED"/>
    <property type="match status" value="1"/>
</dbReference>
<evidence type="ECO:0000313" key="11">
    <source>
        <dbReference type="Proteomes" id="UP000319732"/>
    </source>
</evidence>
<dbReference type="InterPro" id="IPR001712">
    <property type="entry name" value="T3SS_FHIPEP"/>
</dbReference>
<dbReference type="PROSITE" id="PS00994">
    <property type="entry name" value="FHIPEP"/>
    <property type="match status" value="1"/>
</dbReference>
<comment type="caution">
    <text evidence="10">The sequence shown here is derived from an EMBL/GenBank/DDBJ whole genome shotgun (WGS) entry which is preliminary data.</text>
</comment>
<keyword evidence="6 9" id="KW-0812">Transmembrane</keyword>
<dbReference type="EMBL" id="VHSG01000026">
    <property type="protein sequence ID" value="TQV69948.1"/>
    <property type="molecule type" value="Genomic_DNA"/>
</dbReference>
<feature type="transmembrane region" description="Helical" evidence="9">
    <location>
        <begin position="233"/>
        <end position="260"/>
    </location>
</feature>
<feature type="transmembrane region" description="Helical" evidence="9">
    <location>
        <begin position="20"/>
        <end position="37"/>
    </location>
</feature>
<dbReference type="Gene3D" id="3.40.50.12790">
    <property type="entry name" value="FHIPEP family, domain 4"/>
    <property type="match status" value="1"/>
</dbReference>
<dbReference type="PANTHER" id="PTHR30161:SF2">
    <property type="entry name" value="INVASION PROTEIN INVA"/>
    <property type="match status" value="1"/>
</dbReference>
<protein>
    <submittedName>
        <fullName evidence="10">EscV/YscV/HrcV family type III secretion system export apparatus protein</fullName>
    </submittedName>
</protein>
<keyword evidence="3" id="KW-0813">Transport</keyword>
<dbReference type="InterPro" id="IPR006302">
    <property type="entry name" value="T3SS_HrcV"/>
</dbReference>
<dbReference type="NCBIfam" id="TIGR01399">
    <property type="entry name" value="hrcV"/>
    <property type="match status" value="1"/>
</dbReference>
<dbReference type="Gene3D" id="3.40.30.60">
    <property type="entry name" value="FHIPEP family, domain 1"/>
    <property type="match status" value="1"/>
</dbReference>